<dbReference type="GO" id="GO:0030246">
    <property type="term" value="F:carbohydrate binding"/>
    <property type="evidence" value="ECO:0007669"/>
    <property type="project" value="InterPro"/>
</dbReference>
<evidence type="ECO:0000259" key="5">
    <source>
        <dbReference type="Pfam" id="PF07971"/>
    </source>
</evidence>
<organism evidence="7 8">
    <name type="scientific">Pedobacter insulae</name>
    <dbReference type="NCBI Taxonomy" id="414048"/>
    <lineage>
        <taxon>Bacteria</taxon>
        <taxon>Pseudomonadati</taxon>
        <taxon>Bacteroidota</taxon>
        <taxon>Sphingobacteriia</taxon>
        <taxon>Sphingobacteriales</taxon>
        <taxon>Sphingobacteriaceae</taxon>
        <taxon>Pedobacter</taxon>
    </lineage>
</organism>
<name>A0A1I2ZML3_9SPHI</name>
<evidence type="ECO:0000256" key="3">
    <source>
        <dbReference type="ARBA" id="ARBA00022837"/>
    </source>
</evidence>
<evidence type="ECO:0000256" key="4">
    <source>
        <dbReference type="SAM" id="SignalP"/>
    </source>
</evidence>
<dbReference type="OrthoDB" id="9758101at2"/>
<evidence type="ECO:0000256" key="1">
    <source>
        <dbReference type="ARBA" id="ARBA00001913"/>
    </source>
</evidence>
<dbReference type="InterPro" id="IPR041371">
    <property type="entry name" value="GH92_N"/>
</dbReference>
<reference evidence="7 8" key="1">
    <citation type="submission" date="2016-10" db="EMBL/GenBank/DDBJ databases">
        <authorList>
            <person name="de Groot N.N."/>
        </authorList>
    </citation>
    <scope>NUCLEOTIDE SEQUENCE [LARGE SCALE GENOMIC DNA]</scope>
    <source>
        <strain evidence="7 8">DSM 18684</strain>
    </source>
</reference>
<sequence length="763" mass="85703">MKKFFTVLLTFAAVGVFAQTVGKVTDPVEWINPLMGTQSKPELSNGNTYPAIGVPWGMNLWTPQTGKMGNGWAYQYDADKIRGFKQTHQPSPWMNDYGAFAIMPVTGKVKFNEDDRASWYSHKAEVSKPYYYSVYLADANVTTEITPTERAAQFRFTYPKTDSAFVVVDALNKGSYIKVIPSERKIIGYTMRYARGPLPKNFKNYFVVIFNKDFTLAKTWKGNRLVKDSLEIQSDHSGAVIGFKTANGEKVTAKVASSFISFEQAEINLKRELANDNFDATKAKAKAIWNKTLSKIAIEGGTVDQTRTFYSSLYRTLFFPNKLYEINADNKIVHWSPYNGEILPGYMFAGTGFWDTFRALYPFLNLVYPAINKEMQEGLINDYKEGGWLPEWSSPGYANIMIGNNSASVVADAYIKGLRGYDIEKLWEALKHGANNEGPMEAVGRSGVKYYNELGYVPFDVKVRENAAKTLEYAYDDFAIYQLGKALGKPASEIDIYAKRSMNYKNLFDPSSGLMRGKNADGTFQSPFSPFKWGGAFTEGNSWHYTWSVFQDVAGLAKLMGGNQKFVTKLDSVFSMPPVFDESAYGGVIHEIREMQIANMGQYAHGNQPIQHMIYLYNYGGAPWKTQYWVRETMNRMYAATPDGYCGDEDNGQTSAWYVFSALGFYPVTPAVDQYVIGAPLFKKVTLTLDNGKKVIINAPSNSDSNRYIKDLKVNGTTYHKNWLSHSALLKGAVLDFNMSSIPNKTRGVSEASFPYSFSTAKK</sequence>
<dbReference type="GO" id="GO:0005975">
    <property type="term" value="P:carbohydrate metabolic process"/>
    <property type="evidence" value="ECO:0007669"/>
    <property type="project" value="InterPro"/>
</dbReference>
<dbReference type="InterPro" id="IPR008928">
    <property type="entry name" value="6-hairpin_glycosidase_sf"/>
</dbReference>
<dbReference type="InterPro" id="IPR005887">
    <property type="entry name" value="GH92_a_mannosidase_put"/>
</dbReference>
<dbReference type="NCBIfam" id="TIGR01180">
    <property type="entry name" value="aman2_put"/>
    <property type="match status" value="1"/>
</dbReference>
<dbReference type="Proteomes" id="UP000199666">
    <property type="component" value="Unassembled WGS sequence"/>
</dbReference>
<accession>A0A1I2ZML3</accession>
<dbReference type="PANTHER" id="PTHR12143:SF43">
    <property type="entry name" value="PUTATIVE-RELATED"/>
    <property type="match status" value="1"/>
</dbReference>
<dbReference type="FunFam" id="1.20.1050.60:FF:000001">
    <property type="entry name" value="Putative alpha-1,2-mannosidase"/>
    <property type="match status" value="1"/>
</dbReference>
<dbReference type="InterPro" id="IPR012939">
    <property type="entry name" value="Glyco_hydro_92"/>
</dbReference>
<dbReference type="GO" id="GO:0005829">
    <property type="term" value="C:cytosol"/>
    <property type="evidence" value="ECO:0007669"/>
    <property type="project" value="TreeGrafter"/>
</dbReference>
<dbReference type="InterPro" id="IPR050883">
    <property type="entry name" value="PNGase"/>
</dbReference>
<dbReference type="PANTHER" id="PTHR12143">
    <property type="entry name" value="PEPTIDE N-GLYCANASE PNGASE -RELATED"/>
    <property type="match status" value="1"/>
</dbReference>
<evidence type="ECO:0000313" key="7">
    <source>
        <dbReference type="EMBL" id="SFH39048.1"/>
    </source>
</evidence>
<dbReference type="InterPro" id="IPR014718">
    <property type="entry name" value="GH-type_carb-bd"/>
</dbReference>
<evidence type="ECO:0000313" key="8">
    <source>
        <dbReference type="Proteomes" id="UP000199666"/>
    </source>
</evidence>
<feature type="domain" description="Glycosyl hydrolase family 92 N-terminal" evidence="6">
    <location>
        <begin position="30"/>
        <end position="258"/>
    </location>
</feature>
<feature type="signal peptide" evidence="4">
    <location>
        <begin position="1"/>
        <end position="18"/>
    </location>
</feature>
<feature type="chain" id="PRO_5011756201" evidence="4">
    <location>
        <begin position="19"/>
        <end position="763"/>
    </location>
</feature>
<dbReference type="STRING" id="414048.SAMN04489864_110154"/>
<comment type="subunit">
    <text evidence="2">Monomer.</text>
</comment>
<proteinExistence type="predicted"/>
<dbReference type="Pfam" id="PF17678">
    <property type="entry name" value="Glyco_hydro_92N"/>
    <property type="match status" value="1"/>
</dbReference>
<comment type="cofactor">
    <cofactor evidence="1">
        <name>Ca(2+)</name>
        <dbReference type="ChEBI" id="CHEBI:29108"/>
    </cofactor>
</comment>
<dbReference type="AlphaFoldDB" id="A0A1I2ZML3"/>
<feature type="domain" description="Glycosyl hydrolase family 92" evidence="5">
    <location>
        <begin position="264"/>
        <end position="740"/>
    </location>
</feature>
<evidence type="ECO:0000259" key="6">
    <source>
        <dbReference type="Pfam" id="PF17678"/>
    </source>
</evidence>
<keyword evidence="8" id="KW-1185">Reference proteome</keyword>
<dbReference type="GO" id="GO:0006516">
    <property type="term" value="P:glycoprotein catabolic process"/>
    <property type="evidence" value="ECO:0007669"/>
    <property type="project" value="TreeGrafter"/>
</dbReference>
<dbReference type="Pfam" id="PF07971">
    <property type="entry name" value="Glyco_hydro_92"/>
    <property type="match status" value="1"/>
</dbReference>
<dbReference type="Gene3D" id="1.20.1610.10">
    <property type="entry name" value="alpha-1,2-mannosidases domains"/>
    <property type="match status" value="1"/>
</dbReference>
<gene>
    <name evidence="7" type="ORF">SAMN04489864_110154</name>
</gene>
<keyword evidence="4" id="KW-0732">Signal</keyword>
<dbReference type="Gene3D" id="1.20.1050.60">
    <property type="entry name" value="alpha-1,2-mannosidase"/>
    <property type="match status" value="1"/>
</dbReference>
<keyword evidence="3" id="KW-0106">Calcium</keyword>
<dbReference type="FunFam" id="1.20.1610.10:FF:000001">
    <property type="entry name" value="Putative alpha-1,2-mannosidase"/>
    <property type="match status" value="1"/>
</dbReference>
<dbReference type="FunFam" id="3.30.2080.10:FF:000001">
    <property type="entry name" value="Alpha-1,2-mannosidase subfamily"/>
    <property type="match status" value="1"/>
</dbReference>
<dbReference type="SUPFAM" id="SSF48208">
    <property type="entry name" value="Six-hairpin glycosidases"/>
    <property type="match status" value="1"/>
</dbReference>
<dbReference type="Gene3D" id="3.30.2080.10">
    <property type="entry name" value="GH92 mannosidase domain"/>
    <property type="match status" value="1"/>
</dbReference>
<dbReference type="GO" id="GO:0000224">
    <property type="term" value="F:peptide-N4-(N-acetyl-beta-glucosaminyl)asparagine amidase activity"/>
    <property type="evidence" value="ECO:0007669"/>
    <property type="project" value="TreeGrafter"/>
</dbReference>
<dbReference type="Gene3D" id="2.70.98.10">
    <property type="match status" value="1"/>
</dbReference>
<dbReference type="RefSeq" id="WP_090996699.1">
    <property type="nucleotide sequence ID" value="NZ_FOPP01000010.1"/>
</dbReference>
<dbReference type="EMBL" id="FOPP01000010">
    <property type="protein sequence ID" value="SFH39048.1"/>
    <property type="molecule type" value="Genomic_DNA"/>
</dbReference>
<evidence type="ECO:0000256" key="2">
    <source>
        <dbReference type="ARBA" id="ARBA00011245"/>
    </source>
</evidence>
<protein>
    <submittedName>
        <fullName evidence="7">Alpha-1,2-mannosidase, putative</fullName>
    </submittedName>
</protein>